<evidence type="ECO:0000259" key="2">
    <source>
        <dbReference type="Pfam" id="PF19031"/>
    </source>
</evidence>
<dbReference type="Pfam" id="PF19032">
    <property type="entry name" value="Intu_longin_2"/>
    <property type="match status" value="1"/>
</dbReference>
<gene>
    <name evidence="5" type="primary">Dsim\GD17601</name>
    <name evidence="5" type="ORF">Dsimw501_GD17601</name>
</gene>
<dbReference type="PANTHER" id="PTHR13056">
    <property type="entry name" value="VACUOLAR FUSION PROTEIN CCZ1 HOMOLOG-RELATED"/>
    <property type="match status" value="1"/>
</dbReference>
<dbReference type="Pfam" id="PF19033">
    <property type="entry name" value="Intu_longin_3"/>
    <property type="match status" value="1"/>
</dbReference>
<comment type="similarity">
    <text evidence="1">Belongs to the CCZ1 family.</text>
</comment>
<dbReference type="GO" id="GO:0005829">
    <property type="term" value="C:cytosol"/>
    <property type="evidence" value="ECO:0007669"/>
    <property type="project" value="EnsemblMetazoa"/>
</dbReference>
<name>A0A0J9RNE8_DROSI</name>
<proteinExistence type="inferred from homology"/>
<dbReference type="GO" id="GO:0005085">
    <property type="term" value="F:guanyl-nucleotide exchange factor activity"/>
    <property type="evidence" value="ECO:0007669"/>
    <property type="project" value="EnsemblMetazoa"/>
</dbReference>
<reference evidence="5" key="1">
    <citation type="journal article" date="2013" name="Genome Res.">
        <title>A second-generation assembly of the Drosophila simulans genome provides new insights into patterns of lineage-specific divergence.</title>
        <authorList>
            <person name="Hu T.T."/>
            <person name="Eisen M.B."/>
            <person name="Thornton K.R."/>
            <person name="Andolfatto P."/>
        </authorList>
    </citation>
    <scope>NUCLEOTIDE SEQUENCE [LARGE SCALE GENOMIC DNA]</scope>
    <source>
        <strain evidence="5">W501</strain>
    </source>
</reference>
<reference evidence="5" key="2">
    <citation type="submission" date="2014-06" db="EMBL/GenBank/DDBJ databases">
        <authorList>
            <person name="Hu T."/>
            <person name="Eisen M.B."/>
            <person name="Thornton K.R."/>
            <person name="Andolfatto P."/>
        </authorList>
    </citation>
    <scope>NUCLEOTIDE SEQUENCE</scope>
    <source>
        <strain evidence="5">W501</strain>
    </source>
</reference>
<evidence type="ECO:0008006" key="6">
    <source>
        <dbReference type="Google" id="ProtNLM"/>
    </source>
</evidence>
<dbReference type="Proteomes" id="UP000035880">
    <property type="component" value="Chromosome 3L"/>
</dbReference>
<dbReference type="PANTHER" id="PTHR13056:SF0">
    <property type="entry name" value="VACUOLAR FUSION PROTEIN CCZ1 HOMOLOG-RELATED"/>
    <property type="match status" value="1"/>
</dbReference>
<dbReference type="OrthoDB" id="240546at2759"/>
<reference evidence="5" key="3">
    <citation type="submission" date="2015-04" db="EMBL/GenBank/DDBJ databases">
        <authorList>
            <consortium name="FlyBase"/>
        </authorList>
    </citation>
    <scope>NUCLEOTIDE SEQUENCE</scope>
    <source>
        <strain evidence="5">W501</strain>
    </source>
</reference>
<dbReference type="AlphaFoldDB" id="A0A0J9RNE8"/>
<dbReference type="EMBL" id="CM002912">
    <property type="protein sequence ID" value="KMY97436.1"/>
    <property type="molecule type" value="Genomic_DNA"/>
</dbReference>
<dbReference type="InterPro" id="IPR043988">
    <property type="entry name" value="CCZ1/INTU_longin_2"/>
</dbReference>
<feature type="domain" description="CCZ1/INTU second Longin" evidence="3">
    <location>
        <begin position="243"/>
        <end position="374"/>
    </location>
</feature>
<organism evidence="5">
    <name type="scientific">Drosophila simulans</name>
    <name type="common">Fruit fly</name>
    <dbReference type="NCBI Taxonomy" id="7240"/>
    <lineage>
        <taxon>Eukaryota</taxon>
        <taxon>Metazoa</taxon>
        <taxon>Ecdysozoa</taxon>
        <taxon>Arthropoda</taxon>
        <taxon>Hexapoda</taxon>
        <taxon>Insecta</taxon>
        <taxon>Pterygota</taxon>
        <taxon>Neoptera</taxon>
        <taxon>Endopterygota</taxon>
        <taxon>Diptera</taxon>
        <taxon>Brachycera</taxon>
        <taxon>Muscomorpha</taxon>
        <taxon>Ephydroidea</taxon>
        <taxon>Drosophilidae</taxon>
        <taxon>Drosophila</taxon>
        <taxon>Sophophora</taxon>
    </lineage>
</organism>
<dbReference type="GO" id="GO:0032510">
    <property type="term" value="P:endosome to lysosome transport via multivesicular body sorting pathway"/>
    <property type="evidence" value="ECO:0007669"/>
    <property type="project" value="EnsemblMetazoa"/>
</dbReference>
<evidence type="ECO:0000313" key="5">
    <source>
        <dbReference type="EMBL" id="KMY97436.1"/>
    </source>
</evidence>
<accession>A0A0J9RNE8</accession>
<dbReference type="Bgee" id="FBgn0189151">
    <property type="expression patterns" value="Expressed in embryo and 3 other cell types or tissues"/>
</dbReference>
<evidence type="ECO:0000259" key="3">
    <source>
        <dbReference type="Pfam" id="PF19032"/>
    </source>
</evidence>
<sequence length="516" mass="58946">MQPWLAKEDALVPFHYLPFAKINTFNSVQKDMAKLLQRVEITLRSFYIFNSSFGQVEGEEHKKVLFYHPNDIELNTKIKDVGLSEAIIRFTGTFTSEDDCQALHTQKTTQLFYQPEPGYWLVLVLNVPKEVRLKEGVEVADYRGAEISDRIYRAILRQCYQMFRFQNGCFSSCGSEESNPDMRREQLCQKLLQFYDQHLTNLRDPAQCDIIDMLHSIQYLPLDKSLFLRAQNFGTLCETFPDIKESIMLYQEQVLCGGKLSPEDLHCVHSYVVQDVLKVEASSSTIAVSPSLKRSISECQVGGFVKSRQKGAGDEQEAVSDEDHPLKVYVTLDKEAKPYYLLIYRALHITLCLFLNGDQAAPKQDLYDDLHAYMAPQLTSLARDISSELTKEAVGAAGQDNSSGNSETAPKYLFINEQSLQHHTNFQRHLPQGLPRNVLSIIADLANGSGKAEMESAPAEEVQVKTTNDYWIVKRRCNYRQYYVILCNSKATLLDVTQEARRIFEQELTDDVFFDK</sequence>
<protein>
    <recommendedName>
        <fullName evidence="6">CCZ1/INTU/HSP4 first Longin domain-containing protein</fullName>
    </recommendedName>
</protein>
<evidence type="ECO:0000256" key="1">
    <source>
        <dbReference type="ARBA" id="ARBA00005352"/>
    </source>
</evidence>
<dbReference type="InterPro" id="IPR043987">
    <property type="entry name" value="CCZ1/INTU/HSP4_longin_1"/>
</dbReference>
<dbReference type="GO" id="GO:0035658">
    <property type="term" value="C:Mon1-Ccz1 complex"/>
    <property type="evidence" value="ECO:0007669"/>
    <property type="project" value="EnsemblMetazoa"/>
</dbReference>
<dbReference type="Pfam" id="PF19031">
    <property type="entry name" value="Intu_longin_1"/>
    <property type="match status" value="1"/>
</dbReference>
<feature type="domain" description="CCZ1/INTU/HPS4 third Longin" evidence="4">
    <location>
        <begin position="407"/>
        <end position="503"/>
    </location>
</feature>
<feature type="domain" description="CCZ1/INTU/HSP4 first Longin" evidence="2">
    <location>
        <begin position="44"/>
        <end position="168"/>
    </location>
</feature>
<dbReference type="KEGG" id="dsi:Dsimw501_GD17601"/>
<dbReference type="InterPro" id="IPR043989">
    <property type="entry name" value="CCZ1/INTU/HSP4_longin_3"/>
</dbReference>
<dbReference type="InterPro" id="IPR013176">
    <property type="entry name" value="Ccz1"/>
</dbReference>
<evidence type="ECO:0000259" key="4">
    <source>
        <dbReference type="Pfam" id="PF19033"/>
    </source>
</evidence>